<proteinExistence type="inferred from homology"/>
<dbReference type="Gene3D" id="3.90.400.10">
    <property type="entry name" value="Oligo-1,6-glucosidase, Domain 2"/>
    <property type="match status" value="1"/>
</dbReference>
<evidence type="ECO:0000256" key="2">
    <source>
        <dbReference type="RuleBase" id="RU003615"/>
    </source>
</evidence>
<feature type="transmembrane region" description="Helical" evidence="4">
    <location>
        <begin position="7"/>
        <end position="28"/>
    </location>
</feature>
<dbReference type="Proteomes" id="UP000671862">
    <property type="component" value="Chromosome"/>
</dbReference>
<dbReference type="Pfam" id="PF00128">
    <property type="entry name" value="Alpha-amylase"/>
    <property type="match status" value="1"/>
</dbReference>
<evidence type="ECO:0000313" key="7">
    <source>
        <dbReference type="Proteomes" id="UP000671862"/>
    </source>
</evidence>
<keyword evidence="7" id="KW-1185">Reference proteome</keyword>
<evidence type="ECO:0000256" key="3">
    <source>
        <dbReference type="RuleBase" id="RU361134"/>
    </source>
</evidence>
<dbReference type="InterPro" id="IPR013780">
    <property type="entry name" value="Glyco_hydro_b"/>
</dbReference>
<dbReference type="InterPro" id="IPR045857">
    <property type="entry name" value="O16G_dom_2"/>
</dbReference>
<dbReference type="SUPFAM" id="SSF51011">
    <property type="entry name" value="Glycosyl hydrolase domain"/>
    <property type="match status" value="1"/>
</dbReference>
<keyword evidence="4" id="KW-0812">Transmembrane</keyword>
<accession>A0ABX7S7A1</accession>
<organism evidence="6 7">
    <name type="scientific">Thermosipho ferrireducens</name>
    <dbReference type="NCBI Taxonomy" id="2571116"/>
    <lineage>
        <taxon>Bacteria</taxon>
        <taxon>Thermotogati</taxon>
        <taxon>Thermotogota</taxon>
        <taxon>Thermotogae</taxon>
        <taxon>Thermotogales</taxon>
        <taxon>Fervidobacteriaceae</taxon>
        <taxon>Thermosipho</taxon>
    </lineage>
</organism>
<sequence length="535" mass="62455">MSKTKYLFYFIIFFFLFLLPGCVLNFAFESNTSNVIYEIFVRSFYDSNGDGIGDFSGIARKVDYLVELGIDAVWLMPFNEAISYHGYDVVDYYTVEKDYGTMEDFEKMIGILHENGIKIIMDLVINHTSDKHPWFLDAIENLDSSPYWNWYFMSLEDHSGKANWHYKFNSKGQKVWYFGLFGPSMPDLNHDNPYLRNEIKKIVKFWLNKGIDGFRLDAAKHIYGWTWDDGIEQSAEYWKWFRNYVFSIKKDAGLVGEVFSGDALQLEKFPIPVFNFVFRNMVVSNYEGADSLLKMSLSWTNGRNNVPFLGNHDLNRILSVFQEYYKDFDKPDDSLKQSALWHTLLLTISGTPVLYYGDELGTPGFKWFGPVYDEPLREPFQWYASGTGKGQTKWTKWLYSDKKISFGNANVDGCIYDDPYDGVSVEEQESETYSMLNYIKTLINLRKRYKAFSIGDMEIIADKKNLIVYRRIFENEKFLVVINPSSTSAEYFEFPVGSSLVFKATLQNFTWEELREEISGIKLVNPREVIIIRLK</sequence>
<comment type="similarity">
    <text evidence="1 2">Belongs to the glycosyl hydrolase 13 family.</text>
</comment>
<reference evidence="6 7" key="1">
    <citation type="submission" date="2021-03" db="EMBL/GenBank/DDBJ databases">
        <title>Thermosipho ferrireducens sp.nov., an anaerobic thermophilic iron-reducing bacterium isolated from a deep-sea hydrothermal sulfide deposits.</title>
        <authorList>
            <person name="Zeng X."/>
            <person name="Chen Y."/>
            <person name="Shao Z."/>
        </authorList>
    </citation>
    <scope>NUCLEOTIDE SEQUENCE [LARGE SCALE GENOMIC DNA]</scope>
    <source>
        <strain evidence="6 7">JL129W03</strain>
    </source>
</reference>
<gene>
    <name evidence="6" type="ORF">JYK00_00605</name>
</gene>
<keyword evidence="4" id="KW-1133">Transmembrane helix</keyword>
<keyword evidence="3" id="KW-0119">Carbohydrate metabolism</keyword>
<dbReference type="PRINTS" id="PR00110">
    <property type="entry name" value="ALPHAAMYLASE"/>
</dbReference>
<comment type="catalytic activity">
    <reaction evidence="3">
        <text>Endohydrolysis of (1-&gt;4)-alpha-D-glucosidic linkages in polysaccharides containing three or more (1-&gt;4)-alpha-linked D-glucose units.</text>
        <dbReference type="EC" id="3.2.1.1"/>
    </reaction>
</comment>
<dbReference type="PANTHER" id="PTHR10357:SF179">
    <property type="entry name" value="NEUTRAL AND BASIC AMINO ACID TRANSPORT PROTEIN RBAT"/>
    <property type="match status" value="1"/>
</dbReference>
<evidence type="ECO:0000313" key="6">
    <source>
        <dbReference type="EMBL" id="QTA38084.1"/>
    </source>
</evidence>
<dbReference type="SUPFAM" id="SSF51445">
    <property type="entry name" value="(Trans)glycosidases"/>
    <property type="match status" value="1"/>
</dbReference>
<dbReference type="Gene3D" id="3.20.20.80">
    <property type="entry name" value="Glycosidases"/>
    <property type="match status" value="1"/>
</dbReference>
<evidence type="ECO:0000256" key="1">
    <source>
        <dbReference type="ARBA" id="ARBA00008061"/>
    </source>
</evidence>
<dbReference type="SMART" id="SM00642">
    <property type="entry name" value="Aamy"/>
    <property type="match status" value="1"/>
</dbReference>
<dbReference type="EMBL" id="CP071446">
    <property type="protein sequence ID" value="QTA38084.1"/>
    <property type="molecule type" value="Genomic_DNA"/>
</dbReference>
<evidence type="ECO:0000259" key="5">
    <source>
        <dbReference type="SMART" id="SM00642"/>
    </source>
</evidence>
<feature type="domain" description="Glycosyl hydrolase family 13 catalytic" evidence="5">
    <location>
        <begin position="38"/>
        <end position="408"/>
    </location>
</feature>
<dbReference type="Gene3D" id="2.60.40.1180">
    <property type="entry name" value="Golgi alpha-mannosidase II"/>
    <property type="match status" value="1"/>
</dbReference>
<dbReference type="RefSeq" id="WP_207566805.1">
    <property type="nucleotide sequence ID" value="NZ_CP071446.1"/>
</dbReference>
<protein>
    <recommendedName>
        <fullName evidence="3">Alpha-amylase</fullName>
        <ecNumber evidence="3">3.2.1.1</ecNumber>
    </recommendedName>
</protein>
<dbReference type="EC" id="3.2.1.1" evidence="3"/>
<keyword evidence="3" id="KW-0326">Glycosidase</keyword>
<dbReference type="InterPro" id="IPR006046">
    <property type="entry name" value="Alpha_amylase"/>
</dbReference>
<dbReference type="PANTHER" id="PTHR10357">
    <property type="entry name" value="ALPHA-AMYLASE FAMILY MEMBER"/>
    <property type="match status" value="1"/>
</dbReference>
<name>A0ABX7S7A1_9BACT</name>
<keyword evidence="4" id="KW-0472">Membrane</keyword>
<dbReference type="InterPro" id="IPR006047">
    <property type="entry name" value="GH13_cat_dom"/>
</dbReference>
<keyword evidence="3" id="KW-0378">Hydrolase</keyword>
<evidence type="ECO:0000256" key="4">
    <source>
        <dbReference type="SAM" id="Phobius"/>
    </source>
</evidence>
<dbReference type="InterPro" id="IPR017853">
    <property type="entry name" value="GH"/>
</dbReference>